<name>A0ACB8CEU4_DERSI</name>
<dbReference type="EMBL" id="CM023476">
    <property type="protein sequence ID" value="KAH7941212.1"/>
    <property type="molecule type" value="Genomic_DNA"/>
</dbReference>
<reference evidence="1" key="1">
    <citation type="submission" date="2020-05" db="EMBL/GenBank/DDBJ databases">
        <title>Large-scale comparative analyses of tick genomes elucidate their genetic diversity and vector capacities.</title>
        <authorList>
            <person name="Jia N."/>
            <person name="Wang J."/>
            <person name="Shi W."/>
            <person name="Du L."/>
            <person name="Sun Y."/>
            <person name="Zhan W."/>
            <person name="Jiang J."/>
            <person name="Wang Q."/>
            <person name="Zhang B."/>
            <person name="Ji P."/>
            <person name="Sakyi L.B."/>
            <person name="Cui X."/>
            <person name="Yuan T."/>
            <person name="Jiang B."/>
            <person name="Yang W."/>
            <person name="Lam T.T.-Y."/>
            <person name="Chang Q."/>
            <person name="Ding S."/>
            <person name="Wang X."/>
            <person name="Zhu J."/>
            <person name="Ruan X."/>
            <person name="Zhao L."/>
            <person name="Wei J."/>
            <person name="Que T."/>
            <person name="Du C."/>
            <person name="Cheng J."/>
            <person name="Dai P."/>
            <person name="Han X."/>
            <person name="Huang E."/>
            <person name="Gao Y."/>
            <person name="Liu J."/>
            <person name="Shao H."/>
            <person name="Ye R."/>
            <person name="Li L."/>
            <person name="Wei W."/>
            <person name="Wang X."/>
            <person name="Wang C."/>
            <person name="Yang T."/>
            <person name="Huo Q."/>
            <person name="Li W."/>
            <person name="Guo W."/>
            <person name="Chen H."/>
            <person name="Zhou L."/>
            <person name="Ni X."/>
            <person name="Tian J."/>
            <person name="Zhou Y."/>
            <person name="Sheng Y."/>
            <person name="Liu T."/>
            <person name="Pan Y."/>
            <person name="Xia L."/>
            <person name="Li J."/>
            <person name="Zhao F."/>
            <person name="Cao W."/>
        </authorList>
    </citation>
    <scope>NUCLEOTIDE SEQUENCE</scope>
    <source>
        <strain evidence="1">Dsil-2018</strain>
    </source>
</reference>
<comment type="caution">
    <text evidence="1">The sequence shown here is derived from an EMBL/GenBank/DDBJ whole genome shotgun (WGS) entry which is preliminary data.</text>
</comment>
<protein>
    <submittedName>
        <fullName evidence="1">Uncharacterized protein</fullName>
    </submittedName>
</protein>
<organism evidence="1 2">
    <name type="scientific">Dermacentor silvarum</name>
    <name type="common">Tick</name>
    <dbReference type="NCBI Taxonomy" id="543639"/>
    <lineage>
        <taxon>Eukaryota</taxon>
        <taxon>Metazoa</taxon>
        <taxon>Ecdysozoa</taxon>
        <taxon>Arthropoda</taxon>
        <taxon>Chelicerata</taxon>
        <taxon>Arachnida</taxon>
        <taxon>Acari</taxon>
        <taxon>Parasitiformes</taxon>
        <taxon>Ixodida</taxon>
        <taxon>Ixodoidea</taxon>
        <taxon>Ixodidae</taxon>
        <taxon>Rhipicephalinae</taxon>
        <taxon>Dermacentor</taxon>
    </lineage>
</organism>
<evidence type="ECO:0000313" key="2">
    <source>
        <dbReference type="Proteomes" id="UP000821865"/>
    </source>
</evidence>
<evidence type="ECO:0000313" key="1">
    <source>
        <dbReference type="EMBL" id="KAH7941212.1"/>
    </source>
</evidence>
<dbReference type="Proteomes" id="UP000821865">
    <property type="component" value="Chromosome 7"/>
</dbReference>
<accession>A0ACB8CEU4</accession>
<proteinExistence type="predicted"/>
<sequence length="208" mass="23726">MEITCLINRGPLSYVLTVSGDHKLEDLNAAMEAYSSLQFVYRDAILQSSFWNGAFDEGEDEKSIEAHIETMKKEMHLAGGNADKIRESMHKTFQRRRAYIKMKKPALTDLRHIYPALSLERKLLNEFHRLTDYYTVSVLKSLPCLAMEDPTAIIAQLVHKKRAAELHLDALMKEFVSRTASSDLRPPLTTSPAQHPLVMLAMKLVKLR</sequence>
<gene>
    <name evidence="1" type="ORF">HPB49_011124</name>
</gene>
<keyword evidence="2" id="KW-1185">Reference proteome</keyword>